<evidence type="ECO:0000256" key="1">
    <source>
        <dbReference type="SAM" id="MobiDB-lite"/>
    </source>
</evidence>
<evidence type="ECO:0000313" key="2">
    <source>
        <dbReference type="EMBL" id="EAT88598.1"/>
    </source>
</evidence>
<dbReference type="EMBL" id="CH445329">
    <property type="protein sequence ID" value="EAT88598.1"/>
    <property type="molecule type" value="Genomic_DNA"/>
</dbReference>
<dbReference type="AlphaFoldDB" id="Q0UXX1"/>
<dbReference type="KEGG" id="pno:SNOG_03393"/>
<evidence type="ECO:0000313" key="3">
    <source>
        <dbReference type="Proteomes" id="UP000001055"/>
    </source>
</evidence>
<dbReference type="RefSeq" id="XP_001793961.1">
    <property type="nucleotide sequence ID" value="XM_001793909.1"/>
</dbReference>
<dbReference type="GeneID" id="5970824"/>
<accession>Q0UXX1</accession>
<reference evidence="3" key="1">
    <citation type="journal article" date="2007" name="Plant Cell">
        <title>Dothideomycete-plant interactions illuminated by genome sequencing and EST analysis of the wheat pathogen Stagonospora nodorum.</title>
        <authorList>
            <person name="Hane J.K."/>
            <person name="Lowe R.G."/>
            <person name="Solomon P.S."/>
            <person name="Tan K.C."/>
            <person name="Schoch C.L."/>
            <person name="Spatafora J.W."/>
            <person name="Crous P.W."/>
            <person name="Kodira C."/>
            <person name="Birren B.W."/>
            <person name="Galagan J.E."/>
            <person name="Torriani S.F."/>
            <person name="McDonald B.A."/>
            <person name="Oliver R.P."/>
        </authorList>
    </citation>
    <scope>NUCLEOTIDE SEQUENCE [LARGE SCALE GENOMIC DNA]</scope>
    <source>
        <strain evidence="3">SN15 / ATCC MYA-4574 / FGSC 10173</strain>
    </source>
</reference>
<protein>
    <submittedName>
        <fullName evidence="2">Uncharacterized protein</fullName>
    </submittedName>
</protein>
<organism evidence="2 3">
    <name type="scientific">Phaeosphaeria nodorum (strain SN15 / ATCC MYA-4574 / FGSC 10173)</name>
    <name type="common">Glume blotch fungus</name>
    <name type="synonym">Parastagonospora nodorum</name>
    <dbReference type="NCBI Taxonomy" id="321614"/>
    <lineage>
        <taxon>Eukaryota</taxon>
        <taxon>Fungi</taxon>
        <taxon>Dikarya</taxon>
        <taxon>Ascomycota</taxon>
        <taxon>Pezizomycotina</taxon>
        <taxon>Dothideomycetes</taxon>
        <taxon>Pleosporomycetidae</taxon>
        <taxon>Pleosporales</taxon>
        <taxon>Pleosporineae</taxon>
        <taxon>Phaeosphaeriaceae</taxon>
        <taxon>Parastagonospora</taxon>
    </lineage>
</organism>
<dbReference type="InParanoid" id="Q0UXX1"/>
<proteinExistence type="predicted"/>
<feature type="compositionally biased region" description="Polar residues" evidence="1">
    <location>
        <begin position="70"/>
        <end position="79"/>
    </location>
</feature>
<dbReference type="Proteomes" id="UP000001055">
    <property type="component" value="Unassembled WGS sequence"/>
</dbReference>
<feature type="region of interest" description="Disordered" evidence="1">
    <location>
        <begin position="70"/>
        <end position="99"/>
    </location>
</feature>
<name>Q0UXX1_PHANO</name>
<gene>
    <name evidence="2" type="ORF">SNOG_03393</name>
</gene>
<sequence>MANQPATSVTLGQHFSKKNVGRRTDKCQVSPLVGYALYQPCLSWAREIRKQQGITEAYLSHKSFTLLESGNDTPAQSQGVRPMNDDSEPECYTDTTTSTTKPEKFHVDTESLKLVLKPDLAQCWEDMASRDQIGSLHKGTAGGQDTASCDLGI</sequence>